<dbReference type="AlphaFoldDB" id="A0A0K9PNB1"/>
<evidence type="ECO:0000313" key="10">
    <source>
        <dbReference type="Proteomes" id="UP000036987"/>
    </source>
</evidence>
<dbReference type="Gene3D" id="2.40.50.140">
    <property type="entry name" value="Nucleic acid-binding proteins"/>
    <property type="match status" value="1"/>
</dbReference>
<comment type="caution">
    <text evidence="9">The sequence shown here is derived from an EMBL/GenBank/DDBJ whole genome shotgun (WGS) entry which is preliminary data.</text>
</comment>
<dbReference type="InterPro" id="IPR012340">
    <property type="entry name" value="NA-bd_OB-fold"/>
</dbReference>
<protein>
    <recommendedName>
        <fullName evidence="7">Small ribosomal subunit protein uS17c</fullName>
    </recommendedName>
</protein>
<dbReference type="HAMAP" id="MF_01345_B">
    <property type="entry name" value="Ribosomal_uS17_B"/>
    <property type="match status" value="1"/>
</dbReference>
<dbReference type="OrthoDB" id="274752at2759"/>
<gene>
    <name evidence="9" type="ORF">ZOSMA_19G00410</name>
</gene>
<reference evidence="10" key="1">
    <citation type="journal article" date="2016" name="Nature">
        <title>The genome of the seagrass Zostera marina reveals angiosperm adaptation to the sea.</title>
        <authorList>
            <person name="Olsen J.L."/>
            <person name="Rouze P."/>
            <person name="Verhelst B."/>
            <person name="Lin Y.-C."/>
            <person name="Bayer T."/>
            <person name="Collen J."/>
            <person name="Dattolo E."/>
            <person name="De Paoli E."/>
            <person name="Dittami S."/>
            <person name="Maumus F."/>
            <person name="Michel G."/>
            <person name="Kersting A."/>
            <person name="Lauritano C."/>
            <person name="Lohaus R."/>
            <person name="Toepel M."/>
            <person name="Tonon T."/>
            <person name="Vanneste K."/>
            <person name="Amirebrahimi M."/>
            <person name="Brakel J."/>
            <person name="Bostroem C."/>
            <person name="Chovatia M."/>
            <person name="Grimwood J."/>
            <person name="Jenkins J.W."/>
            <person name="Jueterbock A."/>
            <person name="Mraz A."/>
            <person name="Stam W.T."/>
            <person name="Tice H."/>
            <person name="Bornberg-Bauer E."/>
            <person name="Green P.J."/>
            <person name="Pearson G.A."/>
            <person name="Procaccini G."/>
            <person name="Duarte C.M."/>
            <person name="Schmutz J."/>
            <person name="Reusch T.B.H."/>
            <person name="Van de Peer Y."/>
        </authorList>
    </citation>
    <scope>NUCLEOTIDE SEQUENCE [LARGE SCALE GENOMIC DNA]</scope>
    <source>
        <strain evidence="10">cv. Finnish</strain>
    </source>
</reference>
<evidence type="ECO:0000256" key="8">
    <source>
        <dbReference type="SAM" id="MobiDB-lite"/>
    </source>
</evidence>
<dbReference type="STRING" id="29655.A0A0K9PNB1"/>
<evidence type="ECO:0000256" key="5">
    <source>
        <dbReference type="ARBA" id="ARBA00022980"/>
    </source>
</evidence>
<feature type="region of interest" description="Disordered" evidence="8">
    <location>
        <begin position="81"/>
        <end position="101"/>
    </location>
</feature>
<evidence type="ECO:0000256" key="1">
    <source>
        <dbReference type="ARBA" id="ARBA00002932"/>
    </source>
</evidence>
<comment type="function">
    <text evidence="1">One of the primary rRNA binding proteins, it binds specifically to the 5'-end of 16S ribosomal RNA.</text>
</comment>
<dbReference type="InterPro" id="IPR000266">
    <property type="entry name" value="Ribosomal_uS17"/>
</dbReference>
<name>A0A0K9PNB1_ZOSMR</name>
<dbReference type="PRINTS" id="PR00973">
    <property type="entry name" value="RIBOSOMALS17"/>
</dbReference>
<dbReference type="SUPFAM" id="SSF50249">
    <property type="entry name" value="Nucleic acid-binding proteins"/>
    <property type="match status" value="1"/>
</dbReference>
<dbReference type="GO" id="GO:0019843">
    <property type="term" value="F:rRNA binding"/>
    <property type="evidence" value="ECO:0007669"/>
    <property type="project" value="UniProtKB-KW"/>
</dbReference>
<organism evidence="9 10">
    <name type="scientific">Zostera marina</name>
    <name type="common">Eelgrass</name>
    <dbReference type="NCBI Taxonomy" id="29655"/>
    <lineage>
        <taxon>Eukaryota</taxon>
        <taxon>Viridiplantae</taxon>
        <taxon>Streptophyta</taxon>
        <taxon>Embryophyta</taxon>
        <taxon>Tracheophyta</taxon>
        <taxon>Spermatophyta</taxon>
        <taxon>Magnoliopsida</taxon>
        <taxon>Liliopsida</taxon>
        <taxon>Zosteraceae</taxon>
        <taxon>Zostera</taxon>
    </lineage>
</organism>
<comment type="similarity">
    <text evidence="2">Belongs to the universal ribosomal protein uS17 family.</text>
</comment>
<keyword evidence="4" id="KW-0694">RNA-binding</keyword>
<evidence type="ECO:0000256" key="2">
    <source>
        <dbReference type="ARBA" id="ARBA00010254"/>
    </source>
</evidence>
<keyword evidence="10" id="KW-1185">Reference proteome</keyword>
<accession>A0A0K9PNB1</accession>
<feature type="compositionally biased region" description="Polar residues" evidence="8">
    <location>
        <begin position="92"/>
        <end position="101"/>
    </location>
</feature>
<dbReference type="GO" id="GO:0005840">
    <property type="term" value="C:ribosome"/>
    <property type="evidence" value="ECO:0007669"/>
    <property type="project" value="UniProtKB-KW"/>
</dbReference>
<evidence type="ECO:0000256" key="3">
    <source>
        <dbReference type="ARBA" id="ARBA00022730"/>
    </source>
</evidence>
<dbReference type="GO" id="GO:1990904">
    <property type="term" value="C:ribonucleoprotein complex"/>
    <property type="evidence" value="ECO:0007669"/>
    <property type="project" value="UniProtKB-KW"/>
</dbReference>
<dbReference type="GO" id="GO:0003735">
    <property type="term" value="F:structural constituent of ribosome"/>
    <property type="evidence" value="ECO:0000318"/>
    <property type="project" value="GO_Central"/>
</dbReference>
<dbReference type="PANTHER" id="PTHR10744:SF1">
    <property type="entry name" value="SMALL RIBOSOMAL SUBUNIT PROTEIN US17M"/>
    <property type="match status" value="1"/>
</dbReference>
<dbReference type="Pfam" id="PF00366">
    <property type="entry name" value="Ribosomal_S17"/>
    <property type="match status" value="1"/>
</dbReference>
<evidence type="ECO:0000313" key="9">
    <source>
        <dbReference type="EMBL" id="KMZ70459.1"/>
    </source>
</evidence>
<dbReference type="NCBIfam" id="TIGR03635">
    <property type="entry name" value="uS17_bact"/>
    <property type="match status" value="1"/>
</dbReference>
<proteinExistence type="inferred from homology"/>
<evidence type="ECO:0000256" key="4">
    <source>
        <dbReference type="ARBA" id="ARBA00022884"/>
    </source>
</evidence>
<dbReference type="Proteomes" id="UP000036987">
    <property type="component" value="Unassembled WGS sequence"/>
</dbReference>
<sequence length="101" mass="11495">MKSLVGMVASNKMHKSVVVTLDHYFLHPVYNRFLKKTKRYMAHDEDNSCNIGDQVRLDPSRPLSKKKRWVVSEILKRAKIYTPPPQDPLSADGTTAPSVKS</sequence>
<evidence type="ECO:0000256" key="6">
    <source>
        <dbReference type="ARBA" id="ARBA00023274"/>
    </source>
</evidence>
<dbReference type="CDD" id="cd00364">
    <property type="entry name" value="Ribosomal_uS17"/>
    <property type="match status" value="1"/>
</dbReference>
<keyword evidence="5 9" id="KW-0689">Ribosomal protein</keyword>
<dbReference type="GO" id="GO:0006412">
    <property type="term" value="P:translation"/>
    <property type="evidence" value="ECO:0007669"/>
    <property type="project" value="InterPro"/>
</dbReference>
<evidence type="ECO:0000256" key="7">
    <source>
        <dbReference type="ARBA" id="ARBA00035251"/>
    </source>
</evidence>
<keyword evidence="3" id="KW-0699">rRNA-binding</keyword>
<dbReference type="PANTHER" id="PTHR10744">
    <property type="entry name" value="40S RIBOSOMAL PROTEIN S11 FAMILY MEMBER"/>
    <property type="match status" value="1"/>
</dbReference>
<dbReference type="NCBIfam" id="NF004123">
    <property type="entry name" value="PRK05610.1"/>
    <property type="match status" value="1"/>
</dbReference>
<keyword evidence="6" id="KW-0687">Ribonucleoprotein</keyword>
<dbReference type="InterPro" id="IPR019984">
    <property type="entry name" value="Ribosomal_uS17_bact/chlr"/>
</dbReference>
<dbReference type="EMBL" id="LFYR01000728">
    <property type="protein sequence ID" value="KMZ70459.1"/>
    <property type="molecule type" value="Genomic_DNA"/>
</dbReference>
<dbReference type="OMA" id="HPMYGKF"/>